<reference evidence="3" key="1">
    <citation type="submission" date="2009-04" db="EMBL/GenBank/DDBJ databases">
        <authorList>
            <person name="Weinstock G."/>
            <person name="Sodergren E."/>
            <person name="Clifton S."/>
            <person name="Fulton L."/>
            <person name="Fulton B."/>
            <person name="Courtney L."/>
            <person name="Fronick C."/>
            <person name="Harrison M."/>
            <person name="Strong C."/>
            <person name="Farmer C."/>
            <person name="Delahaunty K."/>
            <person name="Markovic C."/>
            <person name="Hall O."/>
            <person name="Minx P."/>
            <person name="Tomlinson C."/>
            <person name="Mitreva M."/>
            <person name="Nelson J."/>
            <person name="Hou S."/>
            <person name="Wollam A."/>
            <person name="Pepin K.H."/>
            <person name="Johnson M."/>
            <person name="Bhonagiri V."/>
            <person name="Nash W.E."/>
            <person name="Warren W."/>
            <person name="Chinwalla A."/>
            <person name="Mardis E.R."/>
            <person name="Wilson R.K."/>
        </authorList>
    </citation>
    <scope>NUCLEOTIDE SEQUENCE [LARGE SCALE GENOMIC DNA]</scope>
    <source>
        <strain evidence="3">DSM 14600</strain>
    </source>
</reference>
<dbReference type="SUPFAM" id="SSF88713">
    <property type="entry name" value="Glycoside hydrolase/deacetylase"/>
    <property type="match status" value="1"/>
</dbReference>
<dbReference type="InterPro" id="IPR013783">
    <property type="entry name" value="Ig-like_fold"/>
</dbReference>
<dbReference type="STRING" id="626523.GCWU000342_02186"/>
<organism evidence="3 4">
    <name type="scientific">Shuttleworthella satelles DSM 14600</name>
    <dbReference type="NCBI Taxonomy" id="626523"/>
    <lineage>
        <taxon>Bacteria</taxon>
        <taxon>Bacillati</taxon>
        <taxon>Bacillota</taxon>
        <taxon>Clostridia</taxon>
        <taxon>Lachnospirales</taxon>
        <taxon>Lachnospiraceae</taxon>
        <taxon>Shuttleworthella</taxon>
    </lineage>
</organism>
<dbReference type="Pfam" id="PF16403">
    <property type="entry name" value="Bact_surface_Ig-like"/>
    <property type="match status" value="2"/>
</dbReference>
<comment type="caution">
    <text evidence="3">The sequence shown here is derived from an EMBL/GenBank/DDBJ whole genome shotgun (WGS) entry which is preliminary data.</text>
</comment>
<dbReference type="Pfam" id="PF01522">
    <property type="entry name" value="Polysacc_deac_1"/>
    <property type="match status" value="1"/>
</dbReference>
<feature type="domain" description="NodB homology" evidence="2">
    <location>
        <begin position="283"/>
        <end position="473"/>
    </location>
</feature>
<evidence type="ECO:0000256" key="1">
    <source>
        <dbReference type="SAM" id="Phobius"/>
    </source>
</evidence>
<sequence length="489" mass="54588">MLQQIRRRWRHTPLIWKLAGILLLVLVFLFGINRWKIEAKNPQDGASAVDYQSAWDAKDARAYLTGSILRFVKIPAKLEVTGTVDTGKLGDYTVHYMAHRFLWHMNEDRVISVKDLSAPEITLVTKPDSYTLPGKAYEEEGYSAVDAVDGDVTDKVQRKEEAGVVTYTVTDNAGNTATKTRQINYDDKVPPVITLVGGDKISVALKGKYEDKYSAVDNVDGDITDKVQVEGTVDTDKEGSYTLTYSVTDAHNNTTTCTRQVTVSKDAPSDVASEGTDTPTEGKIIYLTFDDGPGKYTGQLLDILKKYNVKVTFFTTNQFPHYQDLLTREANEGHTVAIHSYTHIYSQVYASTDNYWTDYDQMKKLIEEKTGKSVNLFRFPGGSSNAISKKYTAGIMTQLVEQAKEKGYTYADWNVSSGDGGEVRTSQAVYDNCVRGVSNNRVSVILCHDIKDFTVNSMDGFISWALQNGYTFLPMTEHSFPAHHGHINN</sequence>
<accession>C4GDL3</accession>
<dbReference type="Gene3D" id="3.20.20.370">
    <property type="entry name" value="Glycoside hydrolase/deacetylase"/>
    <property type="match status" value="1"/>
</dbReference>
<evidence type="ECO:0000313" key="3">
    <source>
        <dbReference type="EMBL" id="EEP27492.1"/>
    </source>
</evidence>
<dbReference type="GO" id="GO:0016810">
    <property type="term" value="F:hydrolase activity, acting on carbon-nitrogen (but not peptide) bonds"/>
    <property type="evidence" value="ECO:0007669"/>
    <property type="project" value="InterPro"/>
</dbReference>
<keyword evidence="1" id="KW-0812">Transmembrane</keyword>
<dbReference type="Gene3D" id="2.60.40.10">
    <property type="entry name" value="Immunoglobulins"/>
    <property type="match status" value="2"/>
</dbReference>
<dbReference type="PANTHER" id="PTHR10587:SF125">
    <property type="entry name" value="POLYSACCHARIDE DEACETYLASE YHEN-RELATED"/>
    <property type="match status" value="1"/>
</dbReference>
<name>C4GDL3_9FIRM</name>
<protein>
    <submittedName>
        <fullName evidence="3">Polysaccharide deacetylase</fullName>
    </submittedName>
</protein>
<dbReference type="InterPro" id="IPR050248">
    <property type="entry name" value="Polysacc_deacetylase_ArnD"/>
</dbReference>
<dbReference type="GO" id="GO:0005975">
    <property type="term" value="P:carbohydrate metabolic process"/>
    <property type="evidence" value="ECO:0007669"/>
    <property type="project" value="InterPro"/>
</dbReference>
<evidence type="ECO:0000259" key="2">
    <source>
        <dbReference type="PROSITE" id="PS51677"/>
    </source>
</evidence>
<dbReference type="PANTHER" id="PTHR10587">
    <property type="entry name" value="GLYCOSYL TRANSFERASE-RELATED"/>
    <property type="match status" value="1"/>
</dbReference>
<dbReference type="InterPro" id="IPR011330">
    <property type="entry name" value="Glyco_hydro/deAcase_b/a-brl"/>
</dbReference>
<feature type="transmembrane region" description="Helical" evidence="1">
    <location>
        <begin position="14"/>
        <end position="32"/>
    </location>
</feature>
<dbReference type="HOGENOM" id="CLU_038259_0_0_9"/>
<dbReference type="Proteomes" id="UP000003494">
    <property type="component" value="Unassembled WGS sequence"/>
</dbReference>
<dbReference type="EMBL" id="ACIP02000007">
    <property type="protein sequence ID" value="EEP27492.1"/>
    <property type="molecule type" value="Genomic_DNA"/>
</dbReference>
<dbReference type="AlphaFoldDB" id="C4GDL3"/>
<proteinExistence type="predicted"/>
<dbReference type="InterPro" id="IPR032179">
    <property type="entry name" value="Cry22Aa_Ig-like"/>
</dbReference>
<keyword evidence="1" id="KW-0472">Membrane</keyword>
<evidence type="ECO:0000313" key="4">
    <source>
        <dbReference type="Proteomes" id="UP000003494"/>
    </source>
</evidence>
<gene>
    <name evidence="3" type="ORF">GCWU000342_02186</name>
</gene>
<keyword evidence="4" id="KW-1185">Reference proteome</keyword>
<dbReference type="eggNOG" id="COG0726">
    <property type="taxonomic scope" value="Bacteria"/>
</dbReference>
<keyword evidence="1" id="KW-1133">Transmembrane helix</keyword>
<dbReference type="PROSITE" id="PS51677">
    <property type="entry name" value="NODB"/>
    <property type="match status" value="1"/>
</dbReference>
<dbReference type="RefSeq" id="WP_006907163.1">
    <property type="nucleotide sequence ID" value="NZ_GG665867.1"/>
</dbReference>
<dbReference type="InterPro" id="IPR002509">
    <property type="entry name" value="NODB_dom"/>
</dbReference>
<dbReference type="CDD" id="cd10944">
    <property type="entry name" value="CE4_SmPgdA_like"/>
    <property type="match status" value="1"/>
</dbReference>